<dbReference type="Gene3D" id="3.90.1320.10">
    <property type="entry name" value="Outer-capsid protein sigma 3, large lobe"/>
    <property type="match status" value="1"/>
</dbReference>
<dbReference type="PANTHER" id="PTHR31589">
    <property type="entry name" value="PROTEIN, PUTATIVE (DUF239)-RELATED-RELATED"/>
    <property type="match status" value="1"/>
</dbReference>
<sequence length="178" mass="20215">MGRSPVFLQIIIFLSLVIGSPSFTIKPAFEHELLKNHKIQKHPSEIPNSIQIKHKSKWETREAHVSTWQCPKGTVPIWKYERTNSTDESSAFLIGGSPHEHAIGSTITSTKMYGAKATISVWDPTVESRDEFSLSQIWITSGSYKENNLNSIEAGWQVLPNLYQDSKPRLFIFWTVSN</sequence>
<feature type="signal peptide" evidence="1">
    <location>
        <begin position="1"/>
        <end position="22"/>
    </location>
</feature>
<evidence type="ECO:0000313" key="3">
    <source>
        <dbReference type="EMBL" id="CAA0356761.1"/>
    </source>
</evidence>
<dbReference type="OrthoDB" id="1109909at2759"/>
<evidence type="ECO:0000313" key="4">
    <source>
        <dbReference type="Proteomes" id="UP000434276"/>
    </source>
</evidence>
<gene>
    <name evidence="3" type="ORF">C24_LOCUS7310</name>
</gene>
<dbReference type="PROSITE" id="PS52045">
    <property type="entry name" value="NEPROSIN_PEP_CD"/>
    <property type="match status" value="1"/>
</dbReference>
<keyword evidence="1" id="KW-0732">Signal</keyword>
<dbReference type="Pfam" id="PF03080">
    <property type="entry name" value="Neprosin"/>
    <property type="match status" value="1"/>
</dbReference>
<accession>A0A5S9WX06</accession>
<dbReference type="ExpressionAtlas" id="A0A5S9WX06">
    <property type="expression patterns" value="baseline"/>
</dbReference>
<dbReference type="Proteomes" id="UP000434276">
    <property type="component" value="Unassembled WGS sequence"/>
</dbReference>
<organism evidence="3 4">
    <name type="scientific">Arabidopsis thaliana</name>
    <name type="common">Mouse-ear cress</name>
    <dbReference type="NCBI Taxonomy" id="3702"/>
    <lineage>
        <taxon>Eukaryota</taxon>
        <taxon>Viridiplantae</taxon>
        <taxon>Streptophyta</taxon>
        <taxon>Embryophyta</taxon>
        <taxon>Tracheophyta</taxon>
        <taxon>Spermatophyta</taxon>
        <taxon>Magnoliopsida</taxon>
        <taxon>eudicotyledons</taxon>
        <taxon>Gunneridae</taxon>
        <taxon>Pentapetalae</taxon>
        <taxon>rosids</taxon>
        <taxon>malvids</taxon>
        <taxon>Brassicales</taxon>
        <taxon>Brassicaceae</taxon>
        <taxon>Camelineae</taxon>
        <taxon>Arabidopsis</taxon>
    </lineage>
</organism>
<dbReference type="InterPro" id="IPR025521">
    <property type="entry name" value="Neprosin_propep"/>
</dbReference>
<evidence type="ECO:0000256" key="1">
    <source>
        <dbReference type="SAM" id="SignalP"/>
    </source>
</evidence>
<name>A0A5S9WX06_ARATH</name>
<reference evidence="3 4" key="1">
    <citation type="submission" date="2019-12" db="EMBL/GenBank/DDBJ databases">
        <authorList>
            <person name="Jiao W.-B."/>
            <person name="Schneeberger K."/>
        </authorList>
    </citation>
    <scope>NUCLEOTIDE SEQUENCE [LARGE SCALE GENOMIC DNA]</scope>
    <source>
        <strain evidence="4">cv. C24</strain>
    </source>
</reference>
<dbReference type="PANTHER" id="PTHR31589:SF110">
    <property type="entry name" value="PROTEIN, PUTATIVE (DUF239)-RELATED"/>
    <property type="match status" value="1"/>
</dbReference>
<dbReference type="EMBL" id="CACSHJ010000088">
    <property type="protein sequence ID" value="CAA0356761.1"/>
    <property type="molecule type" value="Genomic_DNA"/>
</dbReference>
<evidence type="ECO:0000259" key="2">
    <source>
        <dbReference type="PROSITE" id="PS52045"/>
    </source>
</evidence>
<dbReference type="Pfam" id="PF14365">
    <property type="entry name" value="Neprosin_AP"/>
    <property type="match status" value="1"/>
</dbReference>
<feature type="chain" id="PRO_5025030962" description="Neprosin PEP catalytic domain-containing protein" evidence="1">
    <location>
        <begin position="23"/>
        <end position="178"/>
    </location>
</feature>
<dbReference type="InterPro" id="IPR053168">
    <property type="entry name" value="Glutamic_endopeptidase"/>
</dbReference>
<proteinExistence type="predicted"/>
<feature type="domain" description="Neprosin PEP catalytic" evidence="2">
    <location>
        <begin position="93"/>
        <end position="178"/>
    </location>
</feature>
<dbReference type="InterPro" id="IPR004314">
    <property type="entry name" value="Neprosin"/>
</dbReference>
<dbReference type="AlphaFoldDB" id="A0A5S9WX06"/>
<protein>
    <recommendedName>
        <fullName evidence="2">Neprosin PEP catalytic domain-containing protein</fullName>
    </recommendedName>
</protein>